<keyword evidence="2" id="KW-1185">Reference proteome</keyword>
<dbReference type="EMBL" id="MVGT01002311">
    <property type="protein sequence ID" value="OVA08654.1"/>
    <property type="molecule type" value="Genomic_DNA"/>
</dbReference>
<sequence length="87" mass="10272">MNKIFLFNHRPPYPSELQQRSFPKGYFSPTFTLYNGEGSAREHVSRFLETLGEHEGDFDLRLREFSKSLTGRAYTWYNNLKPNSIHT</sequence>
<accession>A0A200QDT8</accession>
<dbReference type="Proteomes" id="UP000195402">
    <property type="component" value="Unassembled WGS sequence"/>
</dbReference>
<dbReference type="OrthoDB" id="1712560at2759"/>
<dbReference type="OMA" id="FLFNHRP"/>
<dbReference type="AlphaFoldDB" id="A0A200QDT8"/>
<protein>
    <recommendedName>
        <fullName evidence="3">Retrotransposon gag domain-containing protein</fullName>
    </recommendedName>
</protein>
<comment type="caution">
    <text evidence="1">The sequence shown here is derived from an EMBL/GenBank/DDBJ whole genome shotgun (WGS) entry which is preliminary data.</text>
</comment>
<evidence type="ECO:0008006" key="3">
    <source>
        <dbReference type="Google" id="ProtNLM"/>
    </source>
</evidence>
<dbReference type="InParanoid" id="A0A200QDT8"/>
<organism evidence="1 2">
    <name type="scientific">Macleaya cordata</name>
    <name type="common">Five-seeded plume-poppy</name>
    <name type="synonym">Bocconia cordata</name>
    <dbReference type="NCBI Taxonomy" id="56857"/>
    <lineage>
        <taxon>Eukaryota</taxon>
        <taxon>Viridiplantae</taxon>
        <taxon>Streptophyta</taxon>
        <taxon>Embryophyta</taxon>
        <taxon>Tracheophyta</taxon>
        <taxon>Spermatophyta</taxon>
        <taxon>Magnoliopsida</taxon>
        <taxon>Ranunculales</taxon>
        <taxon>Papaveraceae</taxon>
        <taxon>Papaveroideae</taxon>
        <taxon>Macleaya</taxon>
    </lineage>
</organism>
<gene>
    <name evidence="1" type="ORF">BVC80_1613g33</name>
</gene>
<proteinExistence type="predicted"/>
<evidence type="ECO:0000313" key="2">
    <source>
        <dbReference type="Proteomes" id="UP000195402"/>
    </source>
</evidence>
<evidence type="ECO:0000313" key="1">
    <source>
        <dbReference type="EMBL" id="OVA08654.1"/>
    </source>
</evidence>
<reference evidence="1 2" key="1">
    <citation type="journal article" date="2017" name="Mol. Plant">
        <title>The Genome of Medicinal Plant Macleaya cordata Provides New Insights into Benzylisoquinoline Alkaloids Metabolism.</title>
        <authorList>
            <person name="Liu X."/>
            <person name="Liu Y."/>
            <person name="Huang P."/>
            <person name="Ma Y."/>
            <person name="Qing Z."/>
            <person name="Tang Q."/>
            <person name="Cao H."/>
            <person name="Cheng P."/>
            <person name="Zheng Y."/>
            <person name="Yuan Z."/>
            <person name="Zhou Y."/>
            <person name="Liu J."/>
            <person name="Tang Z."/>
            <person name="Zhuo Y."/>
            <person name="Zhang Y."/>
            <person name="Yu L."/>
            <person name="Huang J."/>
            <person name="Yang P."/>
            <person name="Peng Q."/>
            <person name="Zhang J."/>
            <person name="Jiang W."/>
            <person name="Zhang Z."/>
            <person name="Lin K."/>
            <person name="Ro D.K."/>
            <person name="Chen X."/>
            <person name="Xiong X."/>
            <person name="Shang Y."/>
            <person name="Huang S."/>
            <person name="Zeng J."/>
        </authorList>
    </citation>
    <scope>NUCLEOTIDE SEQUENCE [LARGE SCALE GENOMIC DNA]</scope>
    <source>
        <strain evidence="2">cv. BLH2017</strain>
        <tissue evidence="1">Root</tissue>
    </source>
</reference>
<name>A0A200QDT8_MACCD</name>